<dbReference type="AlphaFoldDB" id="A0A2B7XHM9"/>
<dbReference type="InterPro" id="IPR000639">
    <property type="entry name" value="Epox_hydrolase-like"/>
</dbReference>
<accession>A0A2B7XHM9</accession>
<dbReference type="SUPFAM" id="SSF53474">
    <property type="entry name" value="alpha/beta-Hydrolases"/>
    <property type="match status" value="1"/>
</dbReference>
<sequence>MDPLIQKSFKTSRSLTYSYYISPQASFSSSPTPLSPLLLLHGFPDGPLLWRPLLPKLLTLPHRLIIPSLLGYHPTSTPRDPAAYNSKSMAADLADLLTAEDIQTVIPIGHDWGSFMATRFCLWHPNRVAGLAMLNVAYIPPDRAQPFDLDAVNALMEGIIGYPSWAYWELLTRVGGEEDGAAVLDGNVGRLWEAMHAARPQPEWMRELLCVRGAMEEFLIRGVVGGEEVSGEGGMKLREYARHGSVYHEEFMRRVTDQEAGGIGPALCWYRALVENVNFEDERALAEEALVLNVPTLFVACPGDAVCRPEFIESSKQAGLLPDLAVVEVGDCGHWGIIYEKGEETAGVIGEFLKKRFGSQ</sequence>
<keyword evidence="1" id="KW-0378">Hydrolase</keyword>
<gene>
    <name evidence="4" type="ORF">GX51_01236</name>
</gene>
<keyword evidence="5" id="KW-1185">Reference proteome</keyword>
<dbReference type="InterPro" id="IPR000073">
    <property type="entry name" value="AB_hydrolase_1"/>
</dbReference>
<dbReference type="Proteomes" id="UP000224080">
    <property type="component" value="Unassembled WGS sequence"/>
</dbReference>
<proteinExistence type="inferred from homology"/>
<evidence type="ECO:0000256" key="1">
    <source>
        <dbReference type="ARBA" id="ARBA00022801"/>
    </source>
</evidence>
<evidence type="ECO:0000256" key="2">
    <source>
        <dbReference type="ARBA" id="ARBA00038334"/>
    </source>
</evidence>
<evidence type="ECO:0000259" key="3">
    <source>
        <dbReference type="Pfam" id="PF00561"/>
    </source>
</evidence>
<comment type="caution">
    <text evidence="4">The sequence shown here is derived from an EMBL/GenBank/DDBJ whole genome shotgun (WGS) entry which is preliminary data.</text>
</comment>
<dbReference type="STRING" id="2060905.A0A2B7XHM9"/>
<dbReference type="EMBL" id="PDNC01000009">
    <property type="protein sequence ID" value="PGH08409.1"/>
    <property type="molecule type" value="Genomic_DNA"/>
</dbReference>
<evidence type="ECO:0000313" key="4">
    <source>
        <dbReference type="EMBL" id="PGH08409.1"/>
    </source>
</evidence>
<comment type="similarity">
    <text evidence="2">Belongs to the AB hydrolase superfamily. Epoxide hydrolase family.</text>
</comment>
<evidence type="ECO:0000313" key="5">
    <source>
        <dbReference type="Proteomes" id="UP000224080"/>
    </source>
</evidence>
<dbReference type="OrthoDB" id="284184at2759"/>
<dbReference type="Gene3D" id="3.40.50.1820">
    <property type="entry name" value="alpha/beta hydrolase"/>
    <property type="match status" value="1"/>
</dbReference>
<dbReference type="Pfam" id="PF00561">
    <property type="entry name" value="Abhydrolase_1"/>
    <property type="match status" value="1"/>
</dbReference>
<dbReference type="PRINTS" id="PR00412">
    <property type="entry name" value="EPOXHYDRLASE"/>
</dbReference>
<organism evidence="4 5">
    <name type="scientific">Blastomyces parvus</name>
    <dbReference type="NCBI Taxonomy" id="2060905"/>
    <lineage>
        <taxon>Eukaryota</taxon>
        <taxon>Fungi</taxon>
        <taxon>Dikarya</taxon>
        <taxon>Ascomycota</taxon>
        <taxon>Pezizomycotina</taxon>
        <taxon>Eurotiomycetes</taxon>
        <taxon>Eurotiomycetidae</taxon>
        <taxon>Onygenales</taxon>
        <taxon>Ajellomycetaceae</taxon>
        <taxon>Blastomyces</taxon>
    </lineage>
</organism>
<protein>
    <recommendedName>
        <fullName evidence="3">AB hydrolase-1 domain-containing protein</fullName>
    </recommendedName>
</protein>
<reference evidence="4 5" key="1">
    <citation type="submission" date="2017-10" db="EMBL/GenBank/DDBJ databases">
        <title>Comparative genomics in systemic dimorphic fungi from Ajellomycetaceae.</title>
        <authorList>
            <person name="Munoz J.F."/>
            <person name="Mcewen J.G."/>
            <person name="Clay O.K."/>
            <person name="Cuomo C.A."/>
        </authorList>
    </citation>
    <scope>NUCLEOTIDE SEQUENCE [LARGE SCALE GENOMIC DNA]</scope>
    <source>
        <strain evidence="4 5">UAMH130</strain>
    </source>
</reference>
<feature type="domain" description="AB hydrolase-1" evidence="3">
    <location>
        <begin position="36"/>
        <end position="151"/>
    </location>
</feature>
<dbReference type="PANTHER" id="PTHR43329">
    <property type="entry name" value="EPOXIDE HYDROLASE"/>
    <property type="match status" value="1"/>
</dbReference>
<dbReference type="InterPro" id="IPR029058">
    <property type="entry name" value="AB_hydrolase_fold"/>
</dbReference>
<name>A0A2B7XHM9_9EURO</name>
<dbReference type="GO" id="GO:0016787">
    <property type="term" value="F:hydrolase activity"/>
    <property type="evidence" value="ECO:0007669"/>
    <property type="project" value="UniProtKB-KW"/>
</dbReference>